<proteinExistence type="predicted"/>
<evidence type="ECO:0000313" key="1">
    <source>
        <dbReference type="Proteomes" id="UP001652625"/>
    </source>
</evidence>
<dbReference type="RefSeq" id="XP_065647209.1">
    <property type="nucleotide sequence ID" value="XM_065791137.1"/>
</dbReference>
<dbReference type="GeneID" id="101241784"/>
<accession>A0ABM4BE26</accession>
<sequence>MLVNIFAIIIGFLTSIEYIQALEIRETKIKFPAIEKIILSSAATEILPKLATGVLPMKEFRKLGCWKDTANRTLFELEERFSLLDGLPNLRLDSLTKCYEAAKVYGYKIFSLQNGGHCFGGNGISYQKYGKSNDCQPNGKGGLWANEVYTENDRSIKVEKIVEFRKLGCWKDTPIRALFDLEGKSQLLDGSPQQRLDPLIKCYKAAKANGYLIFALQYGGQCFAGNGLAYQKYGTSNACNVDGRGGAWSNAVYQEDFKYGNYSETLEFKKLGCWKDTPERTLVELEAKSSILDGSPQQRSGSLLKCYIAARERGFKIFSLQYGGQCFAGNGVSYQKFGKSNDCNQNGKGGTWANEVYTLNEQSLKEQVVVNFKKLGCWKDTPSRTLFELEGKSSLLDGSPQLRLDPLIKCYEAAKANGYSIFSLQYGGQCFAGNGTSYKKYGRSSKCNVDGRGGTWANEVYKKDFLFRINRRNLMFTNLGCWKDTPKRSLVELEGKSSILDGIPQQRADPLGKCYRAATERGFTVFSLQYGGQCFAGNGVSYKKFGKSTNCNADGRGGTWANEVYVFGVSKIVAAFLLLPQPY</sequence>
<dbReference type="PANTHER" id="PTHR47635">
    <property type="entry name" value="CUB DOMAIN-CONTAINING PROTEIN"/>
    <property type="match status" value="1"/>
</dbReference>
<name>A0ABM4BE26_HYDVU</name>
<evidence type="ECO:0000313" key="2">
    <source>
        <dbReference type="RefSeq" id="XP_065647209.1"/>
    </source>
</evidence>
<reference evidence="2" key="2">
    <citation type="submission" date="2025-08" db="UniProtKB">
        <authorList>
            <consortium name="RefSeq"/>
        </authorList>
    </citation>
    <scope>IDENTIFICATION</scope>
</reference>
<dbReference type="Proteomes" id="UP001652625">
    <property type="component" value="Chromosome 02"/>
</dbReference>
<keyword evidence="1" id="KW-1185">Reference proteome</keyword>
<organism evidence="1 2">
    <name type="scientific">Hydra vulgaris</name>
    <name type="common">Hydra</name>
    <name type="synonym">Hydra attenuata</name>
    <dbReference type="NCBI Taxonomy" id="6087"/>
    <lineage>
        <taxon>Eukaryota</taxon>
        <taxon>Metazoa</taxon>
        <taxon>Cnidaria</taxon>
        <taxon>Hydrozoa</taxon>
        <taxon>Hydroidolina</taxon>
        <taxon>Anthoathecata</taxon>
        <taxon>Aplanulata</taxon>
        <taxon>Hydridae</taxon>
        <taxon>Hydra</taxon>
    </lineage>
</organism>
<reference evidence="1" key="1">
    <citation type="submission" date="2025-05" db="UniProtKB">
        <authorList>
            <consortium name="RefSeq"/>
        </authorList>
    </citation>
    <scope>NUCLEOTIDE SEQUENCE [LARGE SCALE GENOMIC DNA]</scope>
</reference>
<gene>
    <name evidence="2" type="primary">LOC101241784</name>
</gene>
<dbReference type="PANTHER" id="PTHR47635:SF2">
    <property type="entry name" value="LAMG-LIKE JELLYROLL FOLD DOMAIN-CONTAINING PROTEIN"/>
    <property type="match status" value="1"/>
</dbReference>
<protein>
    <submittedName>
        <fullName evidence="2">Uncharacterized protein LOC101241784 isoform X3</fullName>
    </submittedName>
</protein>